<reference evidence="2" key="1">
    <citation type="journal article" date="2021" name="PeerJ">
        <title>Extensive microbial diversity within the chicken gut microbiome revealed by metagenomics and culture.</title>
        <authorList>
            <person name="Gilroy R."/>
            <person name="Ravi A."/>
            <person name="Getino M."/>
            <person name="Pursley I."/>
            <person name="Horton D.L."/>
            <person name="Alikhan N.F."/>
            <person name="Baker D."/>
            <person name="Gharbi K."/>
            <person name="Hall N."/>
            <person name="Watson M."/>
            <person name="Adriaenssens E.M."/>
            <person name="Foster-Nyarko E."/>
            <person name="Jarju S."/>
            <person name="Secka A."/>
            <person name="Antonio M."/>
            <person name="Oren A."/>
            <person name="Chaudhuri R.R."/>
            <person name="La Ragione R."/>
            <person name="Hildebrand F."/>
            <person name="Pallen M.J."/>
        </authorList>
    </citation>
    <scope>NUCLEOTIDE SEQUENCE</scope>
    <source>
        <strain evidence="2">378</strain>
    </source>
</reference>
<evidence type="ECO:0000256" key="1">
    <source>
        <dbReference type="SAM" id="Phobius"/>
    </source>
</evidence>
<dbReference type="EMBL" id="JAHLFE010000130">
    <property type="protein sequence ID" value="MBU3844490.1"/>
    <property type="molecule type" value="Genomic_DNA"/>
</dbReference>
<gene>
    <name evidence="2" type="ORF">H9847_06445</name>
</gene>
<organism evidence="2 3">
    <name type="scientific">Candidatus Anaerobiospirillum pullicola</name>
    <dbReference type="NCBI Taxonomy" id="2838451"/>
    <lineage>
        <taxon>Bacteria</taxon>
        <taxon>Pseudomonadati</taxon>
        <taxon>Pseudomonadota</taxon>
        <taxon>Gammaproteobacteria</taxon>
        <taxon>Aeromonadales</taxon>
        <taxon>Succinivibrionaceae</taxon>
        <taxon>Anaerobiospirillum</taxon>
    </lineage>
</organism>
<dbReference type="Proteomes" id="UP000733611">
    <property type="component" value="Unassembled WGS sequence"/>
</dbReference>
<reference evidence="2" key="2">
    <citation type="submission" date="2021-04" db="EMBL/GenBank/DDBJ databases">
        <authorList>
            <person name="Gilroy R."/>
        </authorList>
    </citation>
    <scope>NUCLEOTIDE SEQUENCE</scope>
    <source>
        <strain evidence="2">378</strain>
    </source>
</reference>
<keyword evidence="1" id="KW-0812">Transmembrane</keyword>
<comment type="caution">
    <text evidence="2">The sequence shown here is derived from an EMBL/GenBank/DDBJ whole genome shotgun (WGS) entry which is preliminary data.</text>
</comment>
<feature type="transmembrane region" description="Helical" evidence="1">
    <location>
        <begin position="183"/>
        <end position="202"/>
    </location>
</feature>
<evidence type="ECO:0000313" key="3">
    <source>
        <dbReference type="Proteomes" id="UP000733611"/>
    </source>
</evidence>
<evidence type="ECO:0000313" key="2">
    <source>
        <dbReference type="EMBL" id="MBU3844490.1"/>
    </source>
</evidence>
<accession>A0A948TGM9</accession>
<keyword evidence="1" id="KW-0472">Membrane</keyword>
<proteinExistence type="predicted"/>
<name>A0A948TGM9_9GAMM</name>
<sequence>MQGTIIEIKRDQGYCVVNNPERAETYHATLGELKNDPNLTVGADCEFEISKQPSFFRPGKSTLLSCKALDLSNTKVALTTAARYPEHDMIHENFDYQLAAEGGSEREARSALIERAIACHANALLNLKLETVQRPGVKIVLYRYTANAAIIEGPTYHQEPGYKLDIPTKLARRNSPNEAMVRYIRVLLICFLFIAIPCILALTQRGVIPSQLMGQVLTAGILVLCMFMFMFTAFKKKQSYILRPRHFGHKH</sequence>
<keyword evidence="1" id="KW-1133">Transmembrane helix</keyword>
<protein>
    <submittedName>
        <fullName evidence="2">Uncharacterized protein</fullName>
    </submittedName>
</protein>
<dbReference type="AlphaFoldDB" id="A0A948TGM9"/>
<feature type="transmembrane region" description="Helical" evidence="1">
    <location>
        <begin position="214"/>
        <end position="234"/>
    </location>
</feature>